<feature type="domain" description="Peptidase M14" evidence="5">
    <location>
        <begin position="151"/>
        <end position="712"/>
    </location>
</feature>
<feature type="compositionally biased region" description="Polar residues" evidence="4">
    <location>
        <begin position="846"/>
        <end position="876"/>
    </location>
</feature>
<feature type="compositionally biased region" description="Basic and acidic residues" evidence="4">
    <location>
        <begin position="822"/>
        <end position="843"/>
    </location>
</feature>
<protein>
    <submittedName>
        <fullName evidence="7 8">Cytosolic carboxypeptidase-like protein 5 isoform X1</fullName>
    </submittedName>
</protein>
<feature type="compositionally biased region" description="Basic residues" evidence="4">
    <location>
        <begin position="1031"/>
        <end position="1043"/>
    </location>
</feature>
<feature type="compositionally biased region" description="Basic residues" evidence="4">
    <location>
        <begin position="1071"/>
        <end position="1081"/>
    </location>
</feature>
<feature type="region of interest" description="Disordered" evidence="4">
    <location>
        <begin position="742"/>
        <end position="876"/>
    </location>
</feature>
<keyword evidence="6" id="KW-1185">Reference proteome</keyword>
<gene>
    <name evidence="7 8" type="primary">LOC111120657</name>
</gene>
<dbReference type="PANTHER" id="PTHR12756">
    <property type="entry name" value="CYTOSOLIC CARBOXYPEPTIDASE"/>
    <property type="match status" value="1"/>
</dbReference>
<dbReference type="KEGG" id="cvn:111120657"/>
<evidence type="ECO:0000313" key="8">
    <source>
        <dbReference type="RefSeq" id="XP_022317244.1"/>
    </source>
</evidence>
<evidence type="ECO:0000313" key="6">
    <source>
        <dbReference type="Proteomes" id="UP000694844"/>
    </source>
</evidence>
<organism evidence="6 7">
    <name type="scientific">Crassostrea virginica</name>
    <name type="common">Eastern oyster</name>
    <dbReference type="NCBI Taxonomy" id="6565"/>
    <lineage>
        <taxon>Eukaryota</taxon>
        <taxon>Metazoa</taxon>
        <taxon>Spiralia</taxon>
        <taxon>Lophotrochozoa</taxon>
        <taxon>Mollusca</taxon>
        <taxon>Bivalvia</taxon>
        <taxon>Autobranchia</taxon>
        <taxon>Pteriomorphia</taxon>
        <taxon>Ostreida</taxon>
        <taxon>Ostreoidea</taxon>
        <taxon>Ostreidae</taxon>
        <taxon>Crassostrea</taxon>
    </lineage>
</organism>
<dbReference type="Pfam" id="PF00246">
    <property type="entry name" value="Peptidase_M14"/>
    <property type="match status" value="1"/>
</dbReference>
<dbReference type="RefSeq" id="XP_022317243.1">
    <property type="nucleotide sequence ID" value="XM_022461535.1"/>
</dbReference>
<evidence type="ECO:0000256" key="4">
    <source>
        <dbReference type="SAM" id="MobiDB-lite"/>
    </source>
</evidence>
<feature type="region of interest" description="Disordered" evidence="4">
    <location>
        <begin position="523"/>
        <end position="558"/>
    </location>
</feature>
<feature type="region of interest" description="Disordered" evidence="4">
    <location>
        <begin position="984"/>
        <end position="1094"/>
    </location>
</feature>
<dbReference type="SUPFAM" id="SSF53187">
    <property type="entry name" value="Zn-dependent exopeptidases"/>
    <property type="match status" value="2"/>
</dbReference>
<dbReference type="RefSeq" id="XP_022317244.1">
    <property type="nucleotide sequence ID" value="XM_022461536.1"/>
</dbReference>
<dbReference type="AlphaFoldDB" id="A0A8B8CN20"/>
<evidence type="ECO:0000256" key="3">
    <source>
        <dbReference type="PROSITE-ProRule" id="PRU01379"/>
    </source>
</evidence>
<feature type="compositionally biased region" description="Polar residues" evidence="4">
    <location>
        <begin position="781"/>
        <end position="816"/>
    </location>
</feature>
<feature type="compositionally biased region" description="Low complexity" evidence="4">
    <location>
        <begin position="753"/>
        <end position="777"/>
    </location>
</feature>
<comment type="similarity">
    <text evidence="2 3">Belongs to the peptidase M14 family.</text>
</comment>
<dbReference type="GO" id="GO:0006508">
    <property type="term" value="P:proteolysis"/>
    <property type="evidence" value="ECO:0007669"/>
    <property type="project" value="InterPro"/>
</dbReference>
<accession>A0A8B8CN20</accession>
<evidence type="ECO:0000256" key="1">
    <source>
        <dbReference type="ARBA" id="ARBA00001947"/>
    </source>
</evidence>
<dbReference type="PANTHER" id="PTHR12756:SF12">
    <property type="entry name" value="CYTOSOLIC CARBOXYPEPTIDASE-LIKE PROTEIN 5"/>
    <property type="match status" value="1"/>
</dbReference>
<dbReference type="PROSITE" id="PS52035">
    <property type="entry name" value="PEPTIDASE_M14"/>
    <property type="match status" value="1"/>
</dbReference>
<dbReference type="GO" id="GO:0008270">
    <property type="term" value="F:zinc ion binding"/>
    <property type="evidence" value="ECO:0007669"/>
    <property type="project" value="InterPro"/>
</dbReference>
<dbReference type="InterPro" id="IPR040626">
    <property type="entry name" value="Pepdidase_M14_N"/>
</dbReference>
<dbReference type="InterPro" id="IPR050821">
    <property type="entry name" value="Cytosolic_carboxypeptidase"/>
</dbReference>
<proteinExistence type="inferred from homology"/>
<dbReference type="Proteomes" id="UP000694844">
    <property type="component" value="Chromosome 2"/>
</dbReference>
<feature type="compositionally biased region" description="Polar residues" evidence="4">
    <location>
        <begin position="1044"/>
        <end position="1063"/>
    </location>
</feature>
<name>A0A8B8CN20_CRAVI</name>
<sequence>MAEFRVGGLLFTSKFDSGNLARVEKVSKDEDEEDNVKYYGEPRPDYEFNVWTHPDCHGTEFENGNRSWFYFGIRGWAPNRLIKINIMNLNRQGKLYSQGHCPFTKTVPGKPRWERIRDRPSYENADGQFILTFTYRFLDVKGAITYFAFCYPWSYMEQQERLNEYDKKFSHCKELNSSSPKDSIYYHRELLCYSPDQLRLDLVTVSSCHGLSSETEPRFDHNLFPEKDVPRCKKFRGKRVFFLSSRVHPGETPASFVFNGFLEFILKDNDPRAKALRRQFVFKCIPILNPDGVQRGHYRTDQRGVNLNRMYLDPSIELHPSIYASKSMLVYHHVKNRIIRDNDNVNIRINFPGHILTSSPDPPTPSKEVIHHDAGDINNHSKMARNGAYSAGKDRSVQNGHGDPFSLLPKENSWVSQSSAHDGGLLPPSGRMKIEPLNLGDLDRMDTTLSESRKLMGYDSIHMSSSCSSVLSNVTLKNERKTVDSELRLRLSELNMSDDCRGKMTGMSMMTSLSVGLNDSDTEDLYNTEHLGNEGSEDEDDFAPTSFGNNAPHLSDPSLQQIPATDSGIAFYVDLHGHASKRGCFIYGNYFEDEDTQVENMLFPKLISMNTAHFDFTGCNFSERNMYAKDKRDGMSKEGSGRVAIHKALGIIHSYTLECNYNTGRMVNPVPPAQGDDGKATPPPVAGFPPKYTQAHFEEVGKALAIAAIDWNESNPWSRIGMSEHNHLSGVKESVRRYIRSMRGGPRIPRNPSKSFVRNNSVSSNLSNKSNSNQNNRVPFSRNNSTETSNGPGNRFNSSNNTGAGSRFNSGTSNGGSASRFSRRDSSANNPPKRELGPVREAARPNLNTQPQQRKRPTPTNYVPSQTARSTSNQTVTLTMTTAEVSTQRQYSAEKATRTLEPEEKLNPLKHVNLLAIAKKPGPPSRIPLPTGQQFMHLSSPTVHELSPPRVPNRSGRYTQRTPQPYPVRKASAEVISVNNDSPLGSHVAGYTSVTPGDHLPITPGRNPQPPLPLPPNDVNGLDNPNSESAKRRRRYMYMKRRAVNQSPKLGSANKGQQKTGDTSSEAERAKNRRRRRKSLRKVNQSPSSDETGQVVLGVATVNFGTSSNGGGKHGIEGSTLRLSPRLRNPSFYDYPDTRLPLRQLSTPIRKQLNSAPDSSTVMYLDINRKSTSSKSQRDHRFSPSKLTVFWIDD</sequence>
<dbReference type="OrthoDB" id="10253041at2759"/>
<feature type="compositionally biased region" description="Low complexity" evidence="4">
    <location>
        <begin position="1017"/>
        <end position="1026"/>
    </location>
</feature>
<comment type="cofactor">
    <cofactor evidence="1">
        <name>Zn(2+)</name>
        <dbReference type="ChEBI" id="CHEBI:29105"/>
    </cofactor>
</comment>
<dbReference type="Gene3D" id="2.60.40.3120">
    <property type="match status" value="1"/>
</dbReference>
<evidence type="ECO:0000259" key="5">
    <source>
        <dbReference type="PROSITE" id="PS52035"/>
    </source>
</evidence>
<dbReference type="GeneID" id="111120657"/>
<evidence type="ECO:0000313" key="7">
    <source>
        <dbReference type="RefSeq" id="XP_022317243.1"/>
    </source>
</evidence>
<evidence type="ECO:0000256" key="2">
    <source>
        <dbReference type="ARBA" id="ARBA00005988"/>
    </source>
</evidence>
<dbReference type="InterPro" id="IPR000834">
    <property type="entry name" value="Peptidase_M14"/>
</dbReference>
<feature type="active site" description="Proton donor/acceptor" evidence="3">
    <location>
        <position position="658"/>
    </location>
</feature>
<dbReference type="Pfam" id="PF18027">
    <property type="entry name" value="Pepdidase_M14_N"/>
    <property type="match status" value="1"/>
</dbReference>
<feature type="region of interest" description="Disordered" evidence="4">
    <location>
        <begin position="941"/>
        <end position="965"/>
    </location>
</feature>
<feature type="compositionally biased region" description="Polar residues" evidence="4">
    <location>
        <begin position="1083"/>
        <end position="1092"/>
    </location>
</feature>
<reference evidence="7 8" key="1">
    <citation type="submission" date="2025-04" db="UniProtKB">
        <authorList>
            <consortium name="RefSeq"/>
        </authorList>
    </citation>
    <scope>IDENTIFICATION</scope>
    <source>
        <tissue evidence="7 8">Whole sample</tissue>
    </source>
</reference>
<dbReference type="Gene3D" id="3.40.630.10">
    <property type="entry name" value="Zn peptidases"/>
    <property type="match status" value="2"/>
</dbReference>
<dbReference type="GO" id="GO:0004181">
    <property type="term" value="F:metallocarboxypeptidase activity"/>
    <property type="evidence" value="ECO:0007669"/>
    <property type="project" value="InterPro"/>
</dbReference>
<feature type="compositionally biased region" description="Pro residues" evidence="4">
    <location>
        <begin position="1007"/>
        <end position="1016"/>
    </location>
</feature>